<evidence type="ECO:0000256" key="1">
    <source>
        <dbReference type="SAM" id="SignalP"/>
    </source>
</evidence>
<comment type="caution">
    <text evidence="2">The sequence shown here is derived from an EMBL/GenBank/DDBJ whole genome shotgun (WGS) entry which is preliminary data.</text>
</comment>
<reference evidence="3" key="1">
    <citation type="submission" date="2023-08" db="EMBL/GenBank/DDBJ databases">
        <title>Rhodospirillaceae gen. nov., a novel taxon isolated from the Yangtze River Yuezi River estuary sludge.</title>
        <authorList>
            <person name="Ruan L."/>
        </authorList>
    </citation>
    <scope>NUCLEOTIDE SEQUENCE [LARGE SCALE GENOMIC DNA]</scope>
    <source>
        <strain evidence="3">R-7</strain>
    </source>
</reference>
<evidence type="ECO:0000313" key="2">
    <source>
        <dbReference type="EMBL" id="MDQ7248864.1"/>
    </source>
</evidence>
<protein>
    <recommendedName>
        <fullName evidence="4">DUF922 domain-containing protein</fullName>
    </recommendedName>
</protein>
<evidence type="ECO:0008006" key="4">
    <source>
        <dbReference type="Google" id="ProtNLM"/>
    </source>
</evidence>
<gene>
    <name evidence="2" type="ORF">Q8A70_14360</name>
</gene>
<dbReference type="Proteomes" id="UP001230156">
    <property type="component" value="Unassembled WGS sequence"/>
</dbReference>
<feature type="signal peptide" evidence="1">
    <location>
        <begin position="1"/>
        <end position="21"/>
    </location>
</feature>
<accession>A0ABU0YMB4</accession>
<dbReference type="RefSeq" id="WP_379956345.1">
    <property type="nucleotide sequence ID" value="NZ_JAUYVI010000004.1"/>
</dbReference>
<keyword evidence="1" id="KW-0732">Signal</keyword>
<feature type="chain" id="PRO_5045960130" description="DUF922 domain-containing protein" evidence="1">
    <location>
        <begin position="22"/>
        <end position="217"/>
    </location>
</feature>
<organism evidence="2 3">
    <name type="scientific">Dongia sedimenti</name>
    <dbReference type="NCBI Taxonomy" id="3064282"/>
    <lineage>
        <taxon>Bacteria</taxon>
        <taxon>Pseudomonadati</taxon>
        <taxon>Pseudomonadota</taxon>
        <taxon>Alphaproteobacteria</taxon>
        <taxon>Rhodospirillales</taxon>
        <taxon>Dongiaceae</taxon>
        <taxon>Dongia</taxon>
    </lineage>
</organism>
<evidence type="ECO:0000313" key="3">
    <source>
        <dbReference type="Proteomes" id="UP001230156"/>
    </source>
</evidence>
<sequence length="217" mass="23489">MRHAVPLAFVLLLAVAAPAAACTAEEDPAVTVAVREAPLRIDRSLSRSALAARVGGVGPNWSAFGLTEASHETEINYGFVIVQTGKQYCATLSKVAVEITLGLVVHYASELRRGTCANQEIEEHEQQHVDLERKMLPLVKARVEAAVAGLARKGMVGKAVDASTEALEARMSDTIQRVLNAFADEKNRQHDVFDTREAYVKLSLRCGRDEIRALLGG</sequence>
<keyword evidence="3" id="KW-1185">Reference proteome</keyword>
<dbReference type="EMBL" id="JAUYVI010000004">
    <property type="protein sequence ID" value="MDQ7248864.1"/>
    <property type="molecule type" value="Genomic_DNA"/>
</dbReference>
<name>A0ABU0YMB4_9PROT</name>
<proteinExistence type="predicted"/>